<sequence length="205" mass="23624">MSATALRDYFDGARITVSDLEDLDRTGPGGIIYACTRTGEYALTHTRYQTWGRSPVIIYGHGDLHHDLTHHKGDWQNLARDLTGQARDQIENWTRHAVLTPHLVGALRRDMRAHGMALNHRPEHGRTEDGGHWIEDGFASTHHPRITFQMTYIQRHRDSLLISLAMYDRGRYVTCWPERTTVTSGVPFCVREAPDRIRRHLDLHD</sequence>
<organism evidence="1 2">
    <name type="scientific">Nocardiopsis metallicus</name>
    <dbReference type="NCBI Taxonomy" id="179819"/>
    <lineage>
        <taxon>Bacteria</taxon>
        <taxon>Bacillati</taxon>
        <taxon>Actinomycetota</taxon>
        <taxon>Actinomycetes</taxon>
        <taxon>Streptosporangiales</taxon>
        <taxon>Nocardiopsidaceae</taxon>
        <taxon>Nocardiopsis</taxon>
    </lineage>
</organism>
<keyword evidence="2" id="KW-1185">Reference proteome</keyword>
<reference evidence="1 2" key="1">
    <citation type="submission" date="2020-08" db="EMBL/GenBank/DDBJ databases">
        <title>Sequencing the genomes of 1000 actinobacteria strains.</title>
        <authorList>
            <person name="Klenk H.-P."/>
        </authorList>
    </citation>
    <scope>NUCLEOTIDE SEQUENCE [LARGE SCALE GENOMIC DNA]</scope>
    <source>
        <strain evidence="1 2">DSM 44598</strain>
    </source>
</reference>
<accession>A0A840WA61</accession>
<name>A0A840WA61_9ACTN</name>
<dbReference type="EMBL" id="JACHDO010000001">
    <property type="protein sequence ID" value="MBB5492263.1"/>
    <property type="molecule type" value="Genomic_DNA"/>
</dbReference>
<protein>
    <submittedName>
        <fullName evidence="1">Uncharacterized protein</fullName>
    </submittedName>
</protein>
<dbReference type="Proteomes" id="UP000579647">
    <property type="component" value="Unassembled WGS sequence"/>
</dbReference>
<dbReference type="RefSeq" id="WP_184365766.1">
    <property type="nucleotide sequence ID" value="NZ_BAAAKM010000139.1"/>
</dbReference>
<dbReference type="AlphaFoldDB" id="A0A840WA61"/>
<proteinExistence type="predicted"/>
<comment type="caution">
    <text evidence="1">The sequence shown here is derived from an EMBL/GenBank/DDBJ whole genome shotgun (WGS) entry which is preliminary data.</text>
</comment>
<evidence type="ECO:0000313" key="1">
    <source>
        <dbReference type="EMBL" id="MBB5492263.1"/>
    </source>
</evidence>
<evidence type="ECO:0000313" key="2">
    <source>
        <dbReference type="Proteomes" id="UP000579647"/>
    </source>
</evidence>
<gene>
    <name evidence="1" type="ORF">HNR07_003400</name>
</gene>